<evidence type="ECO:0000256" key="1">
    <source>
        <dbReference type="ARBA" id="ARBA00004173"/>
    </source>
</evidence>
<dbReference type="EMBL" id="JAGRRH010000020">
    <property type="protein sequence ID" value="KAG7347936.1"/>
    <property type="molecule type" value="Genomic_DNA"/>
</dbReference>
<comment type="similarity">
    <text evidence="2">Belongs to the mitochondrion-specific ribosomal protein mS29 family.</text>
</comment>
<dbReference type="PANTHER" id="PTHR12810:SF0">
    <property type="entry name" value="SMALL RIBOSOMAL SUBUNIT PROTEIN MS29"/>
    <property type="match status" value="1"/>
</dbReference>
<feature type="region of interest" description="Disordered" evidence="8">
    <location>
        <begin position="109"/>
        <end position="133"/>
    </location>
</feature>
<proteinExistence type="inferred from homology"/>
<evidence type="ECO:0000256" key="8">
    <source>
        <dbReference type="SAM" id="MobiDB-lite"/>
    </source>
</evidence>
<evidence type="ECO:0000256" key="2">
    <source>
        <dbReference type="ARBA" id="ARBA00009863"/>
    </source>
</evidence>
<evidence type="ECO:0000313" key="10">
    <source>
        <dbReference type="Proteomes" id="UP000693970"/>
    </source>
</evidence>
<reference evidence="9" key="1">
    <citation type="journal article" date="2021" name="Sci. Rep.">
        <title>Diploid genomic architecture of Nitzschia inconspicua, an elite biomass production diatom.</title>
        <authorList>
            <person name="Oliver A."/>
            <person name="Podell S."/>
            <person name="Pinowska A."/>
            <person name="Traller J.C."/>
            <person name="Smith S.R."/>
            <person name="McClure R."/>
            <person name="Beliaev A."/>
            <person name="Bohutskyi P."/>
            <person name="Hill E.A."/>
            <person name="Rabines A."/>
            <person name="Zheng H."/>
            <person name="Allen L.Z."/>
            <person name="Kuo A."/>
            <person name="Grigoriev I.V."/>
            <person name="Allen A.E."/>
            <person name="Hazlebeck D."/>
            <person name="Allen E.E."/>
        </authorList>
    </citation>
    <scope>NUCLEOTIDE SEQUENCE</scope>
    <source>
        <strain evidence="9">Hildebrandi</strain>
    </source>
</reference>
<protein>
    <recommendedName>
        <fullName evidence="7">Small ribosomal subunit protein mS29</fullName>
    </recommendedName>
</protein>
<gene>
    <name evidence="9" type="ORF">IV203_016641</name>
</gene>
<dbReference type="AlphaFoldDB" id="A0A9K3PIE5"/>
<evidence type="ECO:0000256" key="5">
    <source>
        <dbReference type="ARBA" id="ARBA00023128"/>
    </source>
</evidence>
<sequence>MWRLVSGSAIVRRGATKALGRRGLVTATAAVGFRCASLLVDTCNESSPRHHPRPLNAVRYFSRRPKDHLDDPTEELLEETESKVWKENEGTVASWDMEFFGDEMAAAAGSYDDNENEEEEEEEEERAARLNEEYRRKQEEIQRELDSRTGRPWQDPWAIKEEQWMSSATYDDMPDWTPDQVSRISQERVQVHPDGIPTLSTLASIPLPPPASPHPGLGEAKAYAKYRKQAQYHYVAQQTRVLAKDQVDAIMKLSDWDQKQDAVDELFESVLEELKVKEDILGKHPEFPKWVERGLEDFLRQVNKGVDATQVGEETAVPVFMDCYNAEEGKSVVVPKILNPLQPHKHEGPGRMVEEWEMAAHKKTKRILIRDCTQSIAKILESNTASRILVHGRKGVGKSAVLASIVASARKSGHIVLYLPDGDRLRKNGFFVTPNAQRQGMFDLQNLSQEACEQLLVNHSDDLVGMEASKATMEYYFKDTQLSRIPDYSGDSMSLVGLLEYAKERKNHAPMCYSVVVDHLMNQEEKPFLMVMDEFNCYYDHGHYFHMAYDEDVREPIPYEKINLFEHALNAMNLSVDEDAETEAAPRLMKRGAVIGGTTESHAVRRKVTDALVTSAQNQSSEMHVIDVPRFSDVEAEHIISNFECIGLGKLRSDRGDTVMNEQEVAYLKMVSGSIGQNLVDISVL</sequence>
<keyword evidence="4" id="KW-0689">Ribosomal protein</keyword>
<feature type="compositionally biased region" description="Acidic residues" evidence="8">
    <location>
        <begin position="112"/>
        <end position="125"/>
    </location>
</feature>
<evidence type="ECO:0000256" key="3">
    <source>
        <dbReference type="ARBA" id="ARBA00022946"/>
    </source>
</evidence>
<keyword evidence="10" id="KW-1185">Reference proteome</keyword>
<dbReference type="Pfam" id="PF10236">
    <property type="entry name" value="DAP3"/>
    <property type="match status" value="1"/>
</dbReference>
<evidence type="ECO:0000256" key="6">
    <source>
        <dbReference type="ARBA" id="ARBA00023274"/>
    </source>
</evidence>
<evidence type="ECO:0000256" key="7">
    <source>
        <dbReference type="ARBA" id="ARBA00035140"/>
    </source>
</evidence>
<comment type="caution">
    <text evidence="9">The sequence shown here is derived from an EMBL/GenBank/DDBJ whole genome shotgun (WGS) entry which is preliminary data.</text>
</comment>
<reference evidence="9" key="2">
    <citation type="submission" date="2021-04" db="EMBL/GenBank/DDBJ databases">
        <authorList>
            <person name="Podell S."/>
        </authorList>
    </citation>
    <scope>NUCLEOTIDE SEQUENCE</scope>
    <source>
        <strain evidence="9">Hildebrandi</strain>
    </source>
</reference>
<keyword evidence="5" id="KW-0496">Mitochondrion</keyword>
<dbReference type="PANTHER" id="PTHR12810">
    <property type="entry name" value="MITOCHONDRIAL 28S RIBOSOMAL PROTEIN S29"/>
    <property type="match status" value="1"/>
</dbReference>
<organism evidence="9 10">
    <name type="scientific">Nitzschia inconspicua</name>
    <dbReference type="NCBI Taxonomy" id="303405"/>
    <lineage>
        <taxon>Eukaryota</taxon>
        <taxon>Sar</taxon>
        <taxon>Stramenopiles</taxon>
        <taxon>Ochrophyta</taxon>
        <taxon>Bacillariophyta</taxon>
        <taxon>Bacillariophyceae</taxon>
        <taxon>Bacillariophycidae</taxon>
        <taxon>Bacillariales</taxon>
        <taxon>Bacillariaceae</taxon>
        <taxon>Nitzschia</taxon>
    </lineage>
</organism>
<dbReference type="GO" id="GO:0005763">
    <property type="term" value="C:mitochondrial small ribosomal subunit"/>
    <property type="evidence" value="ECO:0007669"/>
    <property type="project" value="TreeGrafter"/>
</dbReference>
<keyword evidence="3" id="KW-0809">Transit peptide</keyword>
<evidence type="ECO:0000313" key="9">
    <source>
        <dbReference type="EMBL" id="KAG7347936.1"/>
    </source>
</evidence>
<dbReference type="Proteomes" id="UP000693970">
    <property type="component" value="Unassembled WGS sequence"/>
</dbReference>
<dbReference type="GO" id="GO:0003735">
    <property type="term" value="F:structural constituent of ribosome"/>
    <property type="evidence" value="ECO:0007669"/>
    <property type="project" value="TreeGrafter"/>
</dbReference>
<dbReference type="OrthoDB" id="274828at2759"/>
<accession>A0A9K3PIE5</accession>
<dbReference type="InterPro" id="IPR019368">
    <property type="entry name" value="Ribosomal_mS29"/>
</dbReference>
<evidence type="ECO:0000256" key="4">
    <source>
        <dbReference type="ARBA" id="ARBA00022980"/>
    </source>
</evidence>
<comment type="subcellular location">
    <subcellularLocation>
        <location evidence="1">Mitochondrion</location>
    </subcellularLocation>
</comment>
<name>A0A9K3PIE5_9STRA</name>
<keyword evidence="6" id="KW-0687">Ribonucleoprotein</keyword>